<evidence type="ECO:0000313" key="5">
    <source>
        <dbReference type="Proteomes" id="UP000266234"/>
    </source>
</evidence>
<dbReference type="STRING" id="694270.A0A395RY60"/>
<dbReference type="Proteomes" id="UP000266234">
    <property type="component" value="Unassembled WGS sequence"/>
</dbReference>
<dbReference type="GO" id="GO:0005737">
    <property type="term" value="C:cytoplasm"/>
    <property type="evidence" value="ECO:0007669"/>
    <property type="project" value="TreeGrafter"/>
</dbReference>
<dbReference type="GO" id="GO:0004386">
    <property type="term" value="F:helicase activity"/>
    <property type="evidence" value="ECO:0007669"/>
    <property type="project" value="UniProtKB-KW"/>
</dbReference>
<gene>
    <name evidence="4" type="ORF">FLONG3_9384</name>
</gene>
<dbReference type="OrthoDB" id="2320933at2759"/>
<dbReference type="PANTHER" id="PTHR44533:SF4">
    <property type="entry name" value="DEAD_H RNA HELICASE, PUTATIVE-RELATED"/>
    <property type="match status" value="1"/>
</dbReference>
<feature type="compositionally biased region" description="Acidic residues" evidence="3">
    <location>
        <begin position="381"/>
        <end position="390"/>
    </location>
</feature>
<accession>A0A395RY60</accession>
<evidence type="ECO:0000256" key="3">
    <source>
        <dbReference type="SAM" id="MobiDB-lite"/>
    </source>
</evidence>
<evidence type="ECO:0000313" key="4">
    <source>
        <dbReference type="EMBL" id="RGP64985.1"/>
    </source>
</evidence>
<sequence>MIVHGVRYSELRKFIYDAPEGFVFDGVTNSVQLPVPGLDEGDNTSLSFRFVHPVIALKDRNRSVLDDVSLEARDCLTLWKQMRKTFPCQLLPETAQLDPNNVLPEWLEKHHVVEWEKRLKLVLKGAMEMENSPFSDLQAGLENQKSSDQPIVARKRQFEKLFPLICDLHKLDALPVLVFNYDRSESREESSAKVSLWESFDLEAPLERFSFADTTKMQQADFDDTVLSLGSNKAPSWLINALCRGLGVHHAGINRRYRQMLVSHLYFTKNAVFAFHSLLRGSYFYALYVKISKTLKNGFCGDVWFYLKDFSLVLKTIVTSLKGVMSAEGDYDPDGFDEDDTYMNESEMLGDNAETQKPDEIAEKTATPPAKVTPKVKVADSWDDDSESEPENTGSTTADTSGAPRPGVDRKGGLMLVLKAFELLEKEFGEKFYKIGA</sequence>
<dbReference type="Gene3D" id="3.40.50.300">
    <property type="entry name" value="P-loop containing nucleotide triphosphate hydrolases"/>
    <property type="match status" value="1"/>
</dbReference>
<keyword evidence="2 4" id="KW-0347">Helicase</keyword>
<keyword evidence="2 4" id="KW-0067">ATP-binding</keyword>
<comment type="caution">
    <text evidence="4">The sequence shown here is derived from an EMBL/GenBank/DDBJ whole genome shotgun (WGS) entry which is preliminary data.</text>
</comment>
<keyword evidence="1" id="KW-0378">Hydrolase</keyword>
<name>A0A395RY60_9HYPO</name>
<keyword evidence="2 4" id="KW-0547">Nucleotide-binding</keyword>
<dbReference type="AlphaFoldDB" id="A0A395RY60"/>
<feature type="region of interest" description="Disordered" evidence="3">
    <location>
        <begin position="362"/>
        <end position="409"/>
    </location>
</feature>
<evidence type="ECO:0000256" key="2">
    <source>
        <dbReference type="ARBA" id="ARBA00022806"/>
    </source>
</evidence>
<proteinExistence type="predicted"/>
<protein>
    <submittedName>
        <fullName evidence="4">Dead deah box helicase</fullName>
    </submittedName>
</protein>
<evidence type="ECO:0000256" key="1">
    <source>
        <dbReference type="ARBA" id="ARBA00022801"/>
    </source>
</evidence>
<keyword evidence="5" id="KW-1185">Reference proteome</keyword>
<dbReference type="GO" id="GO:0016787">
    <property type="term" value="F:hydrolase activity"/>
    <property type="evidence" value="ECO:0007669"/>
    <property type="project" value="UniProtKB-KW"/>
</dbReference>
<dbReference type="PANTHER" id="PTHR44533">
    <property type="entry name" value="DEAD/H RNA HELICASE, PUTATIVE-RELATED"/>
    <property type="match status" value="1"/>
</dbReference>
<dbReference type="EMBL" id="PXOG01000243">
    <property type="protein sequence ID" value="RGP64985.1"/>
    <property type="molecule type" value="Genomic_DNA"/>
</dbReference>
<dbReference type="InterPro" id="IPR027417">
    <property type="entry name" value="P-loop_NTPase"/>
</dbReference>
<dbReference type="InterPro" id="IPR052431">
    <property type="entry name" value="SKI2_subfamily_helicases"/>
</dbReference>
<organism evidence="4 5">
    <name type="scientific">Fusarium longipes</name>
    <dbReference type="NCBI Taxonomy" id="694270"/>
    <lineage>
        <taxon>Eukaryota</taxon>
        <taxon>Fungi</taxon>
        <taxon>Dikarya</taxon>
        <taxon>Ascomycota</taxon>
        <taxon>Pezizomycotina</taxon>
        <taxon>Sordariomycetes</taxon>
        <taxon>Hypocreomycetidae</taxon>
        <taxon>Hypocreales</taxon>
        <taxon>Nectriaceae</taxon>
        <taxon>Fusarium</taxon>
    </lineage>
</organism>
<reference evidence="4 5" key="1">
    <citation type="journal article" date="2018" name="PLoS Pathog.">
        <title>Evolution of structural diversity of trichothecenes, a family of toxins produced by plant pathogenic and entomopathogenic fungi.</title>
        <authorList>
            <person name="Proctor R.H."/>
            <person name="McCormick S.P."/>
            <person name="Kim H.S."/>
            <person name="Cardoza R.E."/>
            <person name="Stanley A.M."/>
            <person name="Lindo L."/>
            <person name="Kelly A."/>
            <person name="Brown D.W."/>
            <person name="Lee T."/>
            <person name="Vaughan M.M."/>
            <person name="Alexander N.J."/>
            <person name="Busman M."/>
            <person name="Gutierrez S."/>
        </authorList>
    </citation>
    <scope>NUCLEOTIDE SEQUENCE [LARGE SCALE GENOMIC DNA]</scope>
    <source>
        <strain evidence="4 5">NRRL 20695</strain>
    </source>
</reference>